<evidence type="ECO:0000259" key="10">
    <source>
        <dbReference type="Pfam" id="PF13844"/>
    </source>
</evidence>
<dbReference type="Proteomes" id="UP000001548">
    <property type="component" value="Unassembled WGS sequence"/>
</dbReference>
<dbReference type="UniPathway" id="UPA00378"/>
<feature type="domain" description="O-GlcNAc transferase C-terminal" evidence="10">
    <location>
        <begin position="1251"/>
        <end position="1435"/>
    </location>
</feature>
<dbReference type="EMBL" id="AACB03000002">
    <property type="protein sequence ID" value="KAE8303406.1"/>
    <property type="molecule type" value="Genomic_DNA"/>
</dbReference>
<keyword evidence="12" id="KW-1185">Reference proteome</keyword>
<feature type="region of interest" description="Disordered" evidence="9">
    <location>
        <begin position="1093"/>
        <end position="1128"/>
    </location>
</feature>
<dbReference type="PANTHER" id="PTHR44366">
    <property type="entry name" value="UDP-N-ACETYLGLUCOSAMINE--PEPTIDE N-ACETYLGLUCOSAMINYLTRANSFERASE 110 KDA SUBUNIT"/>
    <property type="match status" value="1"/>
</dbReference>
<feature type="compositionally biased region" description="Basic and acidic residues" evidence="9">
    <location>
        <begin position="468"/>
        <end position="485"/>
    </location>
</feature>
<dbReference type="PROSITE" id="PS50293">
    <property type="entry name" value="TPR_REGION"/>
    <property type="match status" value="1"/>
</dbReference>
<dbReference type="InterPro" id="IPR037919">
    <property type="entry name" value="OGT"/>
</dbReference>
<dbReference type="Gene3D" id="3.40.50.11380">
    <property type="match status" value="2"/>
</dbReference>
<accession>A0A644F455</accession>
<dbReference type="Pfam" id="PF00515">
    <property type="entry name" value="TPR_1"/>
    <property type="match status" value="1"/>
</dbReference>
<dbReference type="PROSITE" id="PS50005">
    <property type="entry name" value="TPR"/>
    <property type="match status" value="3"/>
</dbReference>
<dbReference type="GO" id="GO:0006493">
    <property type="term" value="P:protein O-linked glycosylation"/>
    <property type="evidence" value="ECO:0000318"/>
    <property type="project" value="GO_Central"/>
</dbReference>
<evidence type="ECO:0000256" key="7">
    <source>
        <dbReference type="ARBA" id="ARBA00022803"/>
    </source>
</evidence>
<proteinExistence type="inferred from homology"/>
<keyword evidence="4" id="KW-0328">Glycosyltransferase</keyword>
<evidence type="ECO:0000256" key="8">
    <source>
        <dbReference type="PROSITE-ProRule" id="PRU00339"/>
    </source>
</evidence>
<dbReference type="Gene3D" id="3.30.720.150">
    <property type="match status" value="1"/>
</dbReference>
<evidence type="ECO:0000313" key="11">
    <source>
        <dbReference type="EMBL" id="KAE8303406.1"/>
    </source>
</evidence>
<feature type="compositionally biased region" description="Polar residues" evidence="9">
    <location>
        <begin position="1099"/>
        <end position="1112"/>
    </location>
</feature>
<comment type="pathway">
    <text evidence="1">Protein modification; protein glycosylation.</text>
</comment>
<dbReference type="InterPro" id="IPR011990">
    <property type="entry name" value="TPR-like_helical_dom_sf"/>
</dbReference>
<organism evidence="11 12">
    <name type="scientific">Giardia intestinalis (strain ATCC 50803 / WB clone C6)</name>
    <name type="common">Giardia lamblia</name>
    <dbReference type="NCBI Taxonomy" id="184922"/>
    <lineage>
        <taxon>Eukaryota</taxon>
        <taxon>Metamonada</taxon>
        <taxon>Diplomonadida</taxon>
        <taxon>Hexamitidae</taxon>
        <taxon>Giardiinae</taxon>
        <taxon>Giardia</taxon>
    </lineage>
</organism>
<dbReference type="SUPFAM" id="SSF48452">
    <property type="entry name" value="TPR-like"/>
    <property type="match status" value="3"/>
</dbReference>
<dbReference type="InterPro" id="IPR019734">
    <property type="entry name" value="TPR_rpt"/>
</dbReference>
<dbReference type="SMR" id="A0A644F455"/>
<evidence type="ECO:0000256" key="6">
    <source>
        <dbReference type="ARBA" id="ARBA00022737"/>
    </source>
</evidence>
<dbReference type="RefSeq" id="XP_001707304.1">
    <property type="nucleotide sequence ID" value="XM_001707252.1"/>
</dbReference>
<dbReference type="GeneID" id="5700203"/>
<dbReference type="PANTHER" id="PTHR44366:SF1">
    <property type="entry name" value="UDP-N-ACETYLGLUCOSAMINE--PEPTIDE N-ACETYLGLUCOSAMINYLTRANSFERASE 110 KDA SUBUNIT"/>
    <property type="match status" value="1"/>
</dbReference>
<evidence type="ECO:0000256" key="4">
    <source>
        <dbReference type="ARBA" id="ARBA00022676"/>
    </source>
</evidence>
<comment type="caution">
    <text evidence="11">The sequence shown here is derived from an EMBL/GenBank/DDBJ whole genome shotgun (WGS) entry which is preliminary data.</text>
</comment>
<dbReference type="EC" id="2.4.1.255" evidence="3"/>
<feature type="domain" description="O-GlcNAc transferase C-terminal" evidence="10">
    <location>
        <begin position="874"/>
        <end position="1051"/>
    </location>
</feature>
<feature type="region of interest" description="Disordered" evidence="9">
    <location>
        <begin position="468"/>
        <end position="497"/>
    </location>
</feature>
<evidence type="ECO:0000256" key="5">
    <source>
        <dbReference type="ARBA" id="ARBA00022679"/>
    </source>
</evidence>
<feature type="repeat" description="TPR" evidence="8">
    <location>
        <begin position="613"/>
        <end position="646"/>
    </location>
</feature>
<dbReference type="SMART" id="SM00028">
    <property type="entry name" value="TPR"/>
    <property type="match status" value="8"/>
</dbReference>
<evidence type="ECO:0000256" key="2">
    <source>
        <dbReference type="ARBA" id="ARBA00005386"/>
    </source>
</evidence>
<evidence type="ECO:0000313" key="12">
    <source>
        <dbReference type="Proteomes" id="UP000001548"/>
    </source>
</evidence>
<evidence type="ECO:0000256" key="1">
    <source>
        <dbReference type="ARBA" id="ARBA00004922"/>
    </source>
</evidence>
<sequence>MVALMDKIAQLFRNKQYSDLIQLIDKQLHAKNEPEALIFLYAIQGEISFKQKDWIQAFAAYEKAVAESKQKGLPTQVYAQIVQRQMIILLRLQMLDTAFGLFSENQSVSVDNVQVLAQLALLYLMCERYSEAEKLLSSIVESSTSNTITLSKQFKEDIGPFKELFGVLDTYDTFLATILNNLAICNSKLGNHTLAFDQFQQALDIIKDPEKITRPPLSPITVLFDNCVSTVDEDKEKALKVEHHMLTINESKENQEDDTVLSLLRDGCTLIPSSTLGTHLPLIIELHSTICYNIGKLELTLGNLDRSVNHFKKSIEYQPSFARYVALGLVYRDMRNFYDAAEMLTKAVDSCVGISNLCLGEVVYNLGILVSEELKMPYKSLQFFDEATVLFIRGEFSAGAILSRIMKANSLTTITTATAVSSDWEFIMAFLNTLYLDLCAFSKDQGFNVEAAFTGTNAISFNLPITEPQEKESPKSDKIASEKPLVESNPGRSRTPSSMNDVYMLSAENLSFSLLESSFAQKETITSRLFPTFQAETKRYLAILYTNLGLIYYRIGIPTYYKQARRCFEVAIWFDNDCVFAINYLSVLLLKENSKTLAIEGLLKCTRLFPEYYEPFYNLGNILKADEENKKALQYYSRAIELNPRFLDGYLARGVLYAELHRFETAYLDFSKCIELDPDNRHAFCNYIHMKQILGIFHNDTLDMRKISKIIDDYIHEYLTVQNAINKGVVLPSHPLPPIMPYHCYLYRLSSSQLRFICQRYSEQNVNWVKQNIDMMSTPLLDLSIHQRPMPPSIGLINSVSSSSQLQLSMLPLNQSAADSMVPLAMLTPGPTLCTAIGFQSIKSVIRDSQHITHGPIFSYDRALITLARSKHSSKCPISYIDIVNLKSPLRLGVLCDDINSIPIGCILESWLRNIDPKVASLSIYSTVASDKSALRTSLEAHCSNFIDFTNYKYQNNPFLCAQRINGDGICIMISMCQHNCGLEGRILAMRPAPIQISYWTHGGTTNSNYLDYILADQYCIPPGYAHLYSEHVITMPGCFICPSHSMHYSNAILLEEHADILKVTVEEVRSLIQDSKPDIDVNHHSAAGENILSLDGSDATSSSVDSGIGSRTHSEAPIGGGDKDEGAHSSKILELELELAEIAKMKGETKNGVSTNSASEGRDELLMNDRILITGDNVFFQVQPIRNGRLVGGRDRSMIKKMEPLLKAIYPLQRIASEAAVPASMEKSENNSDLTSHRVCLELPLYRKNIRALYGIPANCFLFCTFNQVYKFDMGTLGIIAALLRSVPNAYYALLKFPPASQLHIEAFFRHKAPDILDRVIFLSMLPMKVEHIRRYLAVDVFVDTLKCNGSTIVLDALWSGVPVVGFVGEYILSRKTLSFLSVLECKDLICASQGEAVLLCTRLAVDSGYYFSVRKRILKNRSNLFNISRWCDNFVLTMMLAYKNWIFGGKPTSFSTERVIANVKSQGFSWPLKSTGAQ</sequence>
<dbReference type="KEGG" id="gla:GL50803_0012081"/>
<reference evidence="11 12" key="1">
    <citation type="journal article" date="2007" name="Science">
        <title>Genomic minimalism in the early diverging intestinal parasite Giardia lamblia.</title>
        <authorList>
            <person name="Morrison H.G."/>
            <person name="McArthur A.G."/>
            <person name="Gillin F.D."/>
            <person name="Aley S.B."/>
            <person name="Adam R.D."/>
            <person name="Olsen G.J."/>
            <person name="Best A.A."/>
            <person name="Cande W.Z."/>
            <person name="Chen F."/>
            <person name="Cipriano M.J."/>
            <person name="Davids B.J."/>
            <person name="Dawson S.C."/>
            <person name="Elmendorf H.G."/>
            <person name="Hehl A.B."/>
            <person name="Holder M.E."/>
            <person name="Huse S.M."/>
            <person name="Kim U.U."/>
            <person name="Lasek-Nesselquist E."/>
            <person name="Manning G."/>
            <person name="Nigam A."/>
            <person name="Nixon J.E."/>
            <person name="Palm D."/>
            <person name="Passamaneck N.E."/>
            <person name="Prabhu A."/>
            <person name="Reich C.I."/>
            <person name="Reiner D.S."/>
            <person name="Samuelson J."/>
            <person name="Svard S.G."/>
            <person name="Sogin M.L."/>
        </authorList>
    </citation>
    <scope>NUCLEOTIDE SEQUENCE [LARGE SCALE GENOMIC DNA]</scope>
    <source>
        <strain evidence="11 12">WB C6</strain>
    </source>
</reference>
<keyword evidence="5 11" id="KW-0808">Transferase</keyword>
<name>A0A644F455_GIAIC</name>
<protein>
    <recommendedName>
        <fullName evidence="3">protein O-GlcNAc transferase</fullName>
        <ecNumber evidence="3">2.4.1.255</ecNumber>
    </recommendedName>
</protein>
<feature type="repeat" description="TPR" evidence="8">
    <location>
        <begin position="647"/>
        <end position="680"/>
    </location>
</feature>
<dbReference type="GO" id="GO:0097363">
    <property type="term" value="F:protein O-acetylglucosaminyltransferase activity"/>
    <property type="evidence" value="ECO:0000318"/>
    <property type="project" value="GO_Central"/>
</dbReference>
<gene>
    <name evidence="11" type="ORF">GL50803_0012081</name>
</gene>
<dbReference type="Pfam" id="PF13844">
    <property type="entry name" value="Glyco_transf_41"/>
    <property type="match status" value="2"/>
</dbReference>
<dbReference type="InParanoid" id="A0A644F455"/>
<comment type="similarity">
    <text evidence="2">Belongs to the glycosyltransferase 41 family. O-GlcNAc transferase subfamily.</text>
</comment>
<evidence type="ECO:0000256" key="3">
    <source>
        <dbReference type="ARBA" id="ARBA00011970"/>
    </source>
</evidence>
<dbReference type="VEuPathDB" id="GiardiaDB:GL50803_12081"/>
<keyword evidence="6" id="KW-0677">Repeat</keyword>
<dbReference type="InterPro" id="IPR029489">
    <property type="entry name" value="OGT/SEC/SPY_C"/>
</dbReference>
<evidence type="ECO:0000256" key="9">
    <source>
        <dbReference type="SAM" id="MobiDB-lite"/>
    </source>
</evidence>
<dbReference type="Gene3D" id="1.25.40.10">
    <property type="entry name" value="Tetratricopeptide repeat domain"/>
    <property type="match status" value="3"/>
</dbReference>
<dbReference type="OMA" id="CDDINSI"/>
<dbReference type="Pfam" id="PF13181">
    <property type="entry name" value="TPR_8"/>
    <property type="match status" value="2"/>
</dbReference>
<feature type="repeat" description="TPR" evidence="8">
    <location>
        <begin position="288"/>
        <end position="321"/>
    </location>
</feature>
<dbReference type="Gene3D" id="3.40.50.2000">
    <property type="entry name" value="Glycogen Phosphorylase B"/>
    <property type="match status" value="1"/>
</dbReference>
<keyword evidence="7 8" id="KW-0802">TPR repeat</keyword>